<gene>
    <name evidence="1" type="ORF">SK128_024789</name>
</gene>
<proteinExistence type="predicted"/>
<organism evidence="1 2">
    <name type="scientific">Halocaridina rubra</name>
    <name type="common">Hawaiian red shrimp</name>
    <dbReference type="NCBI Taxonomy" id="373956"/>
    <lineage>
        <taxon>Eukaryota</taxon>
        <taxon>Metazoa</taxon>
        <taxon>Ecdysozoa</taxon>
        <taxon>Arthropoda</taxon>
        <taxon>Crustacea</taxon>
        <taxon>Multicrustacea</taxon>
        <taxon>Malacostraca</taxon>
        <taxon>Eumalacostraca</taxon>
        <taxon>Eucarida</taxon>
        <taxon>Decapoda</taxon>
        <taxon>Pleocyemata</taxon>
        <taxon>Caridea</taxon>
        <taxon>Atyoidea</taxon>
        <taxon>Atyidae</taxon>
        <taxon>Halocaridina</taxon>
    </lineage>
</organism>
<evidence type="ECO:0000313" key="2">
    <source>
        <dbReference type="Proteomes" id="UP001381693"/>
    </source>
</evidence>
<dbReference type="AlphaFoldDB" id="A0AAN8X5C9"/>
<dbReference type="Proteomes" id="UP001381693">
    <property type="component" value="Unassembled WGS sequence"/>
</dbReference>
<dbReference type="Gene3D" id="2.140.10.30">
    <property type="entry name" value="Dipeptidylpeptidase IV, N-terminal domain"/>
    <property type="match status" value="1"/>
</dbReference>
<protein>
    <submittedName>
        <fullName evidence="1">Uncharacterized protein</fullName>
    </submittedName>
</protein>
<name>A0AAN8X5C9_HALRR</name>
<comment type="caution">
    <text evidence="1">The sequence shown here is derived from an EMBL/GenBank/DDBJ whole genome shotgun (WGS) entry which is preliminary data.</text>
</comment>
<accession>A0AAN8X5C9</accession>
<feature type="non-terminal residue" evidence="1">
    <location>
        <position position="1"/>
    </location>
</feature>
<dbReference type="EMBL" id="JAXCGZ010009640">
    <property type="protein sequence ID" value="KAK7076511.1"/>
    <property type="molecule type" value="Genomic_DNA"/>
</dbReference>
<evidence type="ECO:0000313" key="1">
    <source>
        <dbReference type="EMBL" id="KAK7076511.1"/>
    </source>
</evidence>
<reference evidence="1 2" key="1">
    <citation type="submission" date="2023-11" db="EMBL/GenBank/DDBJ databases">
        <title>Halocaridina rubra genome assembly.</title>
        <authorList>
            <person name="Smith C."/>
        </authorList>
    </citation>
    <scope>NUCLEOTIDE SEQUENCE [LARGE SCALE GENOMIC DNA]</scope>
    <source>
        <strain evidence="1">EP-1</strain>
        <tissue evidence="1">Whole</tissue>
    </source>
</reference>
<sequence length="67" mass="7230">VQLAYISEGEGIRLLNVETGVNTTLVTNIALHQTGAEEFSVSPDLRYVLLVHNVIKASFVPVIPPAD</sequence>
<keyword evidence="2" id="KW-1185">Reference proteome</keyword>